<feature type="compositionally biased region" description="Polar residues" evidence="1">
    <location>
        <begin position="123"/>
        <end position="135"/>
    </location>
</feature>
<keyword evidence="3" id="KW-1185">Reference proteome</keyword>
<reference evidence="2" key="2">
    <citation type="journal article" date="2022" name="Elife">
        <title>Obligate sexual reproduction of a homothallic fungus closely related to the Cryptococcus pathogenic species complex.</title>
        <authorList>
            <person name="Passer A.R."/>
            <person name="Clancey S.A."/>
            <person name="Shea T."/>
            <person name="David-Palma M."/>
            <person name="Averette A.F."/>
            <person name="Boekhout T."/>
            <person name="Porcel B.M."/>
            <person name="Nowrousian M."/>
            <person name="Cuomo C.A."/>
            <person name="Sun S."/>
            <person name="Heitman J."/>
            <person name="Coelho M.A."/>
        </authorList>
    </citation>
    <scope>NUCLEOTIDE SEQUENCE</scope>
    <source>
        <strain evidence="2">CBS 7841</strain>
    </source>
</reference>
<dbReference type="GeneID" id="91086106"/>
<accession>A0AAJ8JQQ4</accession>
<evidence type="ECO:0000313" key="3">
    <source>
        <dbReference type="Proteomes" id="UP000094043"/>
    </source>
</evidence>
<reference evidence="2" key="3">
    <citation type="submission" date="2024-01" db="EMBL/GenBank/DDBJ databases">
        <authorList>
            <person name="Coelho M.A."/>
            <person name="David-Palma M."/>
            <person name="Shea T."/>
            <person name="Sun S."/>
            <person name="Cuomo C.A."/>
            <person name="Heitman J."/>
        </authorList>
    </citation>
    <scope>NUCLEOTIDE SEQUENCE</scope>
    <source>
        <strain evidence="2">CBS 7841</strain>
    </source>
</reference>
<feature type="region of interest" description="Disordered" evidence="1">
    <location>
        <begin position="70"/>
        <end position="135"/>
    </location>
</feature>
<proteinExistence type="predicted"/>
<dbReference type="AlphaFoldDB" id="A0AAJ8JQQ4"/>
<protein>
    <submittedName>
        <fullName evidence="2">Uncharacterized protein</fullName>
    </submittedName>
</protein>
<name>A0AAJ8JQQ4_9TREE</name>
<evidence type="ECO:0000313" key="2">
    <source>
        <dbReference type="EMBL" id="WVN86722.1"/>
    </source>
</evidence>
<feature type="compositionally biased region" description="Low complexity" evidence="1">
    <location>
        <begin position="76"/>
        <end position="86"/>
    </location>
</feature>
<dbReference type="EMBL" id="CP143785">
    <property type="protein sequence ID" value="WVN86722.1"/>
    <property type="molecule type" value="Genomic_DNA"/>
</dbReference>
<organism evidence="2 3">
    <name type="scientific">Cryptococcus depauperatus CBS 7841</name>
    <dbReference type="NCBI Taxonomy" id="1295531"/>
    <lineage>
        <taxon>Eukaryota</taxon>
        <taxon>Fungi</taxon>
        <taxon>Dikarya</taxon>
        <taxon>Basidiomycota</taxon>
        <taxon>Agaricomycotina</taxon>
        <taxon>Tremellomycetes</taxon>
        <taxon>Tremellales</taxon>
        <taxon>Cryptococcaceae</taxon>
        <taxon>Cryptococcus</taxon>
    </lineage>
</organism>
<evidence type="ECO:0000256" key="1">
    <source>
        <dbReference type="SAM" id="MobiDB-lite"/>
    </source>
</evidence>
<sequence>MIRYHPSQLSVNRTQYTQGYISISLERLDDYPPLSSITPNIPSSSGRQLAHNQVSHHQLLPWLPAPKLATKPHLVGSTPSGPSSTPCQPWHGTSDAQRKPASGQGLHSYSPVLPESSRLHLSMQETSAVYNASGT</sequence>
<reference evidence="2" key="1">
    <citation type="submission" date="2016-06" db="EMBL/GenBank/DDBJ databases">
        <authorList>
            <person name="Cuomo C."/>
            <person name="Litvintseva A."/>
            <person name="Heitman J."/>
            <person name="Chen Y."/>
            <person name="Sun S."/>
            <person name="Springer D."/>
            <person name="Dromer F."/>
            <person name="Young S."/>
            <person name="Zeng Q."/>
            <person name="Chapman S."/>
            <person name="Gujja S."/>
            <person name="Saif S."/>
            <person name="Birren B."/>
        </authorList>
    </citation>
    <scope>NUCLEOTIDE SEQUENCE</scope>
    <source>
        <strain evidence="2">CBS 7841</strain>
    </source>
</reference>
<gene>
    <name evidence="2" type="ORF">L203_101894</name>
</gene>
<feature type="region of interest" description="Disordered" evidence="1">
    <location>
        <begin position="32"/>
        <end position="55"/>
    </location>
</feature>
<dbReference type="RefSeq" id="XP_066067422.1">
    <property type="nucleotide sequence ID" value="XM_066211325.1"/>
</dbReference>
<feature type="compositionally biased region" description="Polar residues" evidence="1">
    <location>
        <begin position="35"/>
        <end position="55"/>
    </location>
</feature>
<dbReference type="KEGG" id="cdep:91086106"/>
<dbReference type="Proteomes" id="UP000094043">
    <property type="component" value="Chromosome 2"/>
</dbReference>